<evidence type="ECO:0000259" key="2">
    <source>
        <dbReference type="SMART" id="SM00014"/>
    </source>
</evidence>
<evidence type="ECO:0000256" key="1">
    <source>
        <dbReference type="SAM" id="Phobius"/>
    </source>
</evidence>
<dbReference type="CDD" id="cd01610">
    <property type="entry name" value="PAP2_like"/>
    <property type="match status" value="1"/>
</dbReference>
<comment type="caution">
    <text evidence="3">The sequence shown here is derived from an EMBL/GenBank/DDBJ whole genome shotgun (WGS) entry which is preliminary data.</text>
</comment>
<reference evidence="3 4" key="1">
    <citation type="submission" date="2015-01" db="EMBL/GenBank/DDBJ databases">
        <title>Genome Sequencing of Rickettsiales.</title>
        <authorList>
            <person name="Daugherty S.C."/>
            <person name="Su Q."/>
            <person name="Abolude K."/>
            <person name="Beier-Sexton M."/>
            <person name="Carlyon J.A."/>
            <person name="Carter R."/>
            <person name="Day N.P."/>
            <person name="Dumler S.J."/>
            <person name="Dyachenko V."/>
            <person name="Godinez A."/>
            <person name="Kurtti T.J."/>
            <person name="Lichay M."/>
            <person name="Mullins K.E."/>
            <person name="Ott S."/>
            <person name="Pappas-Brown V."/>
            <person name="Paris D.H."/>
            <person name="Patel P."/>
            <person name="Richards A.L."/>
            <person name="Sadzewicz L."/>
            <person name="Sears K."/>
            <person name="Seidman D."/>
            <person name="Sengamalay N."/>
            <person name="Stenos J."/>
            <person name="Tallon L.J."/>
            <person name="Vincent G."/>
            <person name="Fraser C.M."/>
            <person name="Munderloh U."/>
            <person name="Dunning-Hotopp J.C."/>
        </authorList>
    </citation>
    <scope>NUCLEOTIDE SEQUENCE [LARGE SCALE GENOMIC DNA]</scope>
    <source>
        <strain evidence="3 4">TA716</strain>
    </source>
</reference>
<feature type="transmembrane region" description="Helical" evidence="1">
    <location>
        <begin position="156"/>
        <end position="174"/>
    </location>
</feature>
<protein>
    <submittedName>
        <fullName evidence="3">PAP2 superfamily protein</fullName>
    </submittedName>
</protein>
<keyword evidence="1" id="KW-0472">Membrane</keyword>
<dbReference type="EMBL" id="LAOA01000018">
    <property type="protein sequence ID" value="KJV76599.1"/>
    <property type="molecule type" value="Genomic_DNA"/>
</dbReference>
<dbReference type="Gene3D" id="1.20.144.10">
    <property type="entry name" value="Phosphatidic acid phosphatase type 2/haloperoxidase"/>
    <property type="match status" value="1"/>
</dbReference>
<organism evidence="3 4">
    <name type="scientific">Orientia tsutsugamushi str. TA716</name>
    <dbReference type="NCBI Taxonomy" id="1359175"/>
    <lineage>
        <taxon>Bacteria</taxon>
        <taxon>Pseudomonadati</taxon>
        <taxon>Pseudomonadota</taxon>
        <taxon>Alphaproteobacteria</taxon>
        <taxon>Rickettsiales</taxon>
        <taxon>Rickettsiaceae</taxon>
        <taxon>Rickettsieae</taxon>
        <taxon>Orientia</taxon>
    </lineage>
</organism>
<dbReference type="RefSeq" id="WP_045916881.1">
    <property type="nucleotide sequence ID" value="NZ_LAOA01000018.1"/>
</dbReference>
<feature type="transmembrane region" description="Helical" evidence="1">
    <location>
        <begin position="180"/>
        <end position="198"/>
    </location>
</feature>
<dbReference type="AlphaFoldDB" id="A0A0F3PBI5"/>
<proteinExistence type="predicted"/>
<dbReference type="SUPFAM" id="SSF48317">
    <property type="entry name" value="Acid phosphatase/Vanadium-dependent haloperoxidase"/>
    <property type="match status" value="1"/>
</dbReference>
<accession>A0A0F3PBI5</accession>
<feature type="transmembrane region" description="Helical" evidence="1">
    <location>
        <begin position="40"/>
        <end position="58"/>
    </location>
</feature>
<dbReference type="PANTHER" id="PTHR14969:SF13">
    <property type="entry name" value="AT30094P"/>
    <property type="match status" value="1"/>
</dbReference>
<dbReference type="PANTHER" id="PTHR14969">
    <property type="entry name" value="SPHINGOSINE-1-PHOSPHATE PHOSPHOHYDROLASE"/>
    <property type="match status" value="1"/>
</dbReference>
<evidence type="ECO:0000313" key="4">
    <source>
        <dbReference type="Proteomes" id="UP000033671"/>
    </source>
</evidence>
<dbReference type="Pfam" id="PF01569">
    <property type="entry name" value="PAP2"/>
    <property type="match status" value="1"/>
</dbReference>
<dbReference type="InterPro" id="IPR036938">
    <property type="entry name" value="PAP2/HPO_sf"/>
</dbReference>
<gene>
    <name evidence="3" type="ORF">OTSTA716_0694</name>
</gene>
<dbReference type="SMART" id="SM00014">
    <property type="entry name" value="acidPPc"/>
    <property type="match status" value="1"/>
</dbReference>
<dbReference type="PATRIC" id="fig|1359175.3.peg.1081"/>
<dbReference type="InterPro" id="IPR000326">
    <property type="entry name" value="PAP2/HPO"/>
</dbReference>
<feature type="transmembrane region" description="Helical" evidence="1">
    <location>
        <begin position="78"/>
        <end position="94"/>
    </location>
</feature>
<keyword evidence="1" id="KW-0812">Transmembrane</keyword>
<feature type="domain" description="Phosphatidic acid phosphatase type 2/haloperoxidase" evidence="2">
    <location>
        <begin position="77"/>
        <end position="195"/>
    </location>
</feature>
<evidence type="ECO:0000313" key="3">
    <source>
        <dbReference type="EMBL" id="KJV76599.1"/>
    </source>
</evidence>
<name>A0A0F3PBI5_ORITS</name>
<dbReference type="Proteomes" id="UP000033671">
    <property type="component" value="Unassembled WGS sequence"/>
</dbReference>
<keyword evidence="1" id="KW-1133">Transmembrane helix</keyword>
<sequence length="222" mass="25891">MKPWLYDFNGWNVKLFLIINQITNSNECIAKMFYYLSRIFYAKNFTIYYLLLAVYLLIKLRNYHGEKRAYQFNITCNYLLYVGTAYTIFLLVYSKLKRLFSFARPCCSLSPSEIQTVIDFNTEYVNCFTSFPSAHTGITFFIVACLWHKLNRIGKFAGVVLVIMVGISRLSLAMHYPSDIIYSCIITAMILYTTKAILEIQIIKSFTQAIQNKIYMLACKIK</sequence>